<sequence length="44" mass="5257">VGAMERKRWREIDGEEVMERESDGDGWRESDGESDGERLMERWV</sequence>
<protein>
    <submittedName>
        <fullName evidence="2">Uncharacterized protein</fullName>
    </submittedName>
</protein>
<dbReference type="EMBL" id="LXQA011345851">
    <property type="protein sequence ID" value="MCI94053.1"/>
    <property type="molecule type" value="Genomic_DNA"/>
</dbReference>
<feature type="region of interest" description="Disordered" evidence="1">
    <location>
        <begin position="1"/>
        <end position="44"/>
    </location>
</feature>
<dbReference type="AlphaFoldDB" id="A0A392W2U5"/>
<accession>A0A392W2U5</accession>
<organism evidence="2 3">
    <name type="scientific">Trifolium medium</name>
    <dbReference type="NCBI Taxonomy" id="97028"/>
    <lineage>
        <taxon>Eukaryota</taxon>
        <taxon>Viridiplantae</taxon>
        <taxon>Streptophyta</taxon>
        <taxon>Embryophyta</taxon>
        <taxon>Tracheophyta</taxon>
        <taxon>Spermatophyta</taxon>
        <taxon>Magnoliopsida</taxon>
        <taxon>eudicotyledons</taxon>
        <taxon>Gunneridae</taxon>
        <taxon>Pentapetalae</taxon>
        <taxon>rosids</taxon>
        <taxon>fabids</taxon>
        <taxon>Fabales</taxon>
        <taxon>Fabaceae</taxon>
        <taxon>Papilionoideae</taxon>
        <taxon>50 kb inversion clade</taxon>
        <taxon>NPAAA clade</taxon>
        <taxon>Hologalegina</taxon>
        <taxon>IRL clade</taxon>
        <taxon>Trifolieae</taxon>
        <taxon>Trifolium</taxon>
    </lineage>
</organism>
<keyword evidence="3" id="KW-1185">Reference proteome</keyword>
<evidence type="ECO:0000313" key="2">
    <source>
        <dbReference type="EMBL" id="MCI94053.1"/>
    </source>
</evidence>
<comment type="caution">
    <text evidence="2">The sequence shown here is derived from an EMBL/GenBank/DDBJ whole genome shotgun (WGS) entry which is preliminary data.</text>
</comment>
<evidence type="ECO:0000313" key="3">
    <source>
        <dbReference type="Proteomes" id="UP000265520"/>
    </source>
</evidence>
<feature type="non-terminal residue" evidence="2">
    <location>
        <position position="1"/>
    </location>
</feature>
<evidence type="ECO:0000256" key="1">
    <source>
        <dbReference type="SAM" id="MobiDB-lite"/>
    </source>
</evidence>
<reference evidence="2 3" key="1">
    <citation type="journal article" date="2018" name="Front. Plant Sci.">
        <title>Red Clover (Trifolium pratense) and Zigzag Clover (T. medium) - A Picture of Genomic Similarities and Differences.</title>
        <authorList>
            <person name="Dluhosova J."/>
            <person name="Istvanek J."/>
            <person name="Nedelnik J."/>
            <person name="Repkova J."/>
        </authorList>
    </citation>
    <scope>NUCLEOTIDE SEQUENCE [LARGE SCALE GENOMIC DNA]</scope>
    <source>
        <strain evidence="3">cv. 10/8</strain>
        <tissue evidence="2">Leaf</tissue>
    </source>
</reference>
<proteinExistence type="predicted"/>
<dbReference type="Proteomes" id="UP000265520">
    <property type="component" value="Unassembled WGS sequence"/>
</dbReference>
<name>A0A392W2U5_9FABA</name>